<proteinExistence type="predicted"/>
<evidence type="ECO:0000313" key="3">
    <source>
        <dbReference type="EMBL" id="KAK4217486.1"/>
    </source>
</evidence>
<accession>A0AAN6YG75</accession>
<protein>
    <submittedName>
        <fullName evidence="3">Uncharacterized protein</fullName>
    </submittedName>
</protein>
<dbReference type="AlphaFoldDB" id="A0AAN6YG75"/>
<feature type="compositionally biased region" description="Polar residues" evidence="1">
    <location>
        <begin position="33"/>
        <end position="50"/>
    </location>
</feature>
<feature type="chain" id="PRO_5042906753" evidence="2">
    <location>
        <begin position="28"/>
        <end position="290"/>
    </location>
</feature>
<dbReference type="Proteomes" id="UP001301769">
    <property type="component" value="Unassembled WGS sequence"/>
</dbReference>
<name>A0AAN6YG75_9PEZI</name>
<evidence type="ECO:0000256" key="2">
    <source>
        <dbReference type="SAM" id="SignalP"/>
    </source>
</evidence>
<evidence type="ECO:0000256" key="1">
    <source>
        <dbReference type="SAM" id="MobiDB-lite"/>
    </source>
</evidence>
<comment type="caution">
    <text evidence="3">The sequence shown here is derived from an EMBL/GenBank/DDBJ whole genome shotgun (WGS) entry which is preliminary data.</text>
</comment>
<reference evidence="3" key="1">
    <citation type="journal article" date="2023" name="Mol. Phylogenet. Evol.">
        <title>Genome-scale phylogeny and comparative genomics of the fungal order Sordariales.</title>
        <authorList>
            <person name="Hensen N."/>
            <person name="Bonometti L."/>
            <person name="Westerberg I."/>
            <person name="Brannstrom I.O."/>
            <person name="Guillou S."/>
            <person name="Cros-Aarteil S."/>
            <person name="Calhoun S."/>
            <person name="Haridas S."/>
            <person name="Kuo A."/>
            <person name="Mondo S."/>
            <person name="Pangilinan J."/>
            <person name="Riley R."/>
            <person name="LaButti K."/>
            <person name="Andreopoulos B."/>
            <person name="Lipzen A."/>
            <person name="Chen C."/>
            <person name="Yan M."/>
            <person name="Daum C."/>
            <person name="Ng V."/>
            <person name="Clum A."/>
            <person name="Steindorff A."/>
            <person name="Ohm R.A."/>
            <person name="Martin F."/>
            <person name="Silar P."/>
            <person name="Natvig D.O."/>
            <person name="Lalanne C."/>
            <person name="Gautier V."/>
            <person name="Ament-Velasquez S.L."/>
            <person name="Kruys A."/>
            <person name="Hutchinson M.I."/>
            <person name="Powell A.J."/>
            <person name="Barry K."/>
            <person name="Miller A.N."/>
            <person name="Grigoriev I.V."/>
            <person name="Debuchy R."/>
            <person name="Gladieux P."/>
            <person name="Hiltunen Thoren M."/>
            <person name="Johannesson H."/>
        </authorList>
    </citation>
    <scope>NUCLEOTIDE SEQUENCE</scope>
    <source>
        <strain evidence="3">PSN293</strain>
    </source>
</reference>
<gene>
    <name evidence="3" type="ORF">QBC37DRAFT_479687</name>
</gene>
<reference evidence="3" key="2">
    <citation type="submission" date="2023-05" db="EMBL/GenBank/DDBJ databases">
        <authorList>
            <consortium name="Lawrence Berkeley National Laboratory"/>
            <person name="Steindorff A."/>
            <person name="Hensen N."/>
            <person name="Bonometti L."/>
            <person name="Westerberg I."/>
            <person name="Brannstrom I.O."/>
            <person name="Guillou S."/>
            <person name="Cros-Aarteil S."/>
            <person name="Calhoun S."/>
            <person name="Haridas S."/>
            <person name="Kuo A."/>
            <person name="Mondo S."/>
            <person name="Pangilinan J."/>
            <person name="Riley R."/>
            <person name="Labutti K."/>
            <person name="Andreopoulos B."/>
            <person name="Lipzen A."/>
            <person name="Chen C."/>
            <person name="Yanf M."/>
            <person name="Daum C."/>
            <person name="Ng V."/>
            <person name="Clum A."/>
            <person name="Ohm R."/>
            <person name="Martin F."/>
            <person name="Silar P."/>
            <person name="Natvig D."/>
            <person name="Lalanne C."/>
            <person name="Gautier V."/>
            <person name="Ament-Velasquez S.L."/>
            <person name="Kruys A."/>
            <person name="Hutchinson M.I."/>
            <person name="Powell A.J."/>
            <person name="Barry K."/>
            <person name="Miller A.N."/>
            <person name="Grigoriev I.V."/>
            <person name="Debuchy R."/>
            <person name="Gladieux P."/>
            <person name="Thoren M.H."/>
            <person name="Johannesson H."/>
        </authorList>
    </citation>
    <scope>NUCLEOTIDE SEQUENCE</scope>
    <source>
        <strain evidence="3">PSN293</strain>
    </source>
</reference>
<organism evidence="3 4">
    <name type="scientific">Rhypophila decipiens</name>
    <dbReference type="NCBI Taxonomy" id="261697"/>
    <lineage>
        <taxon>Eukaryota</taxon>
        <taxon>Fungi</taxon>
        <taxon>Dikarya</taxon>
        <taxon>Ascomycota</taxon>
        <taxon>Pezizomycotina</taxon>
        <taxon>Sordariomycetes</taxon>
        <taxon>Sordariomycetidae</taxon>
        <taxon>Sordariales</taxon>
        <taxon>Naviculisporaceae</taxon>
        <taxon>Rhypophila</taxon>
    </lineage>
</organism>
<keyword evidence="2" id="KW-0732">Signal</keyword>
<feature type="signal peptide" evidence="2">
    <location>
        <begin position="1"/>
        <end position="27"/>
    </location>
</feature>
<sequence length="290" mass="30184">MLLHQKQHLALGPFLLHVLLLTSKASASAIKRQASSSSNDDEPTPTSWTPIASMALPWPYQSPSLAVADNNNNNNNNNKTAVLGLLYSNPCGGATEFASTTTVNLPVDCAGATALSVTYRFGRCPLGRTDGPPATVDSVSATPRTSFGYTCLPTPAPPSSSGGNSGVVNVADITNSLPLPTLTAGQNPALTPAALEAVHHAGGECRVNLRLEPTDDALSDRTGWTAAECSSRARDPVTYLTTVTKTIEVGCDRCKYIRGGVVTASCPRGTTTTSSTRTAGSTTVWAYDCV</sequence>
<dbReference type="EMBL" id="MU858059">
    <property type="protein sequence ID" value="KAK4217486.1"/>
    <property type="molecule type" value="Genomic_DNA"/>
</dbReference>
<keyword evidence="4" id="KW-1185">Reference proteome</keyword>
<feature type="region of interest" description="Disordered" evidence="1">
    <location>
        <begin position="31"/>
        <end position="50"/>
    </location>
</feature>
<evidence type="ECO:0000313" key="4">
    <source>
        <dbReference type="Proteomes" id="UP001301769"/>
    </source>
</evidence>